<evidence type="ECO:0000256" key="1">
    <source>
        <dbReference type="SAM" id="SignalP"/>
    </source>
</evidence>
<protein>
    <submittedName>
        <fullName evidence="2">Uncharacterized protein</fullName>
    </submittedName>
</protein>
<keyword evidence="1" id="KW-0732">Signal</keyword>
<keyword evidence="3" id="KW-1185">Reference proteome</keyword>
<comment type="caution">
    <text evidence="2">The sequence shown here is derived from an EMBL/GenBank/DDBJ whole genome shotgun (WGS) entry which is preliminary data.</text>
</comment>
<evidence type="ECO:0000313" key="3">
    <source>
        <dbReference type="Proteomes" id="UP000824120"/>
    </source>
</evidence>
<dbReference type="AlphaFoldDB" id="A0A9J5Y6E7"/>
<evidence type="ECO:0000313" key="2">
    <source>
        <dbReference type="EMBL" id="KAG5595953.1"/>
    </source>
</evidence>
<organism evidence="2 3">
    <name type="scientific">Solanum commersonii</name>
    <name type="common">Commerson's wild potato</name>
    <name type="synonym">Commerson's nightshade</name>
    <dbReference type="NCBI Taxonomy" id="4109"/>
    <lineage>
        <taxon>Eukaryota</taxon>
        <taxon>Viridiplantae</taxon>
        <taxon>Streptophyta</taxon>
        <taxon>Embryophyta</taxon>
        <taxon>Tracheophyta</taxon>
        <taxon>Spermatophyta</taxon>
        <taxon>Magnoliopsida</taxon>
        <taxon>eudicotyledons</taxon>
        <taxon>Gunneridae</taxon>
        <taxon>Pentapetalae</taxon>
        <taxon>asterids</taxon>
        <taxon>lamiids</taxon>
        <taxon>Solanales</taxon>
        <taxon>Solanaceae</taxon>
        <taxon>Solanoideae</taxon>
        <taxon>Solaneae</taxon>
        <taxon>Solanum</taxon>
    </lineage>
</organism>
<dbReference type="EMBL" id="JACXVP010000007">
    <property type="protein sequence ID" value="KAG5595953.1"/>
    <property type="molecule type" value="Genomic_DNA"/>
</dbReference>
<accession>A0A9J5Y6E7</accession>
<feature type="chain" id="PRO_5039915654" evidence="1">
    <location>
        <begin position="22"/>
        <end position="69"/>
    </location>
</feature>
<name>A0A9J5Y6E7_SOLCO</name>
<sequence>MIVSFLAILVGLIMQPCLVYCDKKKRLSFSVNSDLVELQTNYHQCILVHILSILLSNEEDIWKALKAYK</sequence>
<reference evidence="2 3" key="1">
    <citation type="submission" date="2020-09" db="EMBL/GenBank/DDBJ databases">
        <title>De no assembly of potato wild relative species, Solanum commersonii.</title>
        <authorList>
            <person name="Cho K."/>
        </authorList>
    </citation>
    <scope>NUCLEOTIDE SEQUENCE [LARGE SCALE GENOMIC DNA]</scope>
    <source>
        <strain evidence="2">LZ3.2</strain>
        <tissue evidence="2">Leaf</tissue>
    </source>
</reference>
<dbReference type="Proteomes" id="UP000824120">
    <property type="component" value="Chromosome 7"/>
</dbReference>
<dbReference type="OrthoDB" id="5982228at2759"/>
<proteinExistence type="predicted"/>
<gene>
    <name evidence="2" type="ORF">H5410_037185</name>
</gene>
<feature type="signal peptide" evidence="1">
    <location>
        <begin position="1"/>
        <end position="21"/>
    </location>
</feature>